<dbReference type="STRING" id="83401.SAMN05421742_101474"/>
<keyword evidence="9" id="KW-1185">Reference proteome</keyword>
<dbReference type="SUPFAM" id="SSF56059">
    <property type="entry name" value="Glutathione synthetase ATP-binding domain-like"/>
    <property type="match status" value="1"/>
</dbReference>
<feature type="binding site" evidence="5">
    <location>
        <begin position="157"/>
        <end position="163"/>
    </location>
    <ligand>
        <name>ATP</name>
        <dbReference type="ChEBI" id="CHEBI:30616"/>
    </ligand>
</feature>
<dbReference type="Gene3D" id="3.30.470.20">
    <property type="entry name" value="ATP-grasp fold, B domain"/>
    <property type="match status" value="1"/>
</dbReference>
<dbReference type="InterPro" id="IPR016185">
    <property type="entry name" value="PreATP-grasp_dom_sf"/>
</dbReference>
<evidence type="ECO:0000256" key="4">
    <source>
        <dbReference type="ARBA" id="ARBA00022840"/>
    </source>
</evidence>
<feature type="binding site" evidence="5">
    <location>
        <position position="222"/>
    </location>
    <ligand>
        <name>ATP</name>
        <dbReference type="ChEBI" id="CHEBI:30616"/>
    </ligand>
</feature>
<dbReference type="PANTHER" id="PTHR11609">
    <property type="entry name" value="PURINE BIOSYNTHESIS PROTEIN 6/7, PUR6/7"/>
    <property type="match status" value="1"/>
</dbReference>
<dbReference type="PROSITE" id="PS50975">
    <property type="entry name" value="ATP_GRASP"/>
    <property type="match status" value="1"/>
</dbReference>
<organism evidence="8 9">
    <name type="scientific">Roseospirillum parvum</name>
    <dbReference type="NCBI Taxonomy" id="83401"/>
    <lineage>
        <taxon>Bacteria</taxon>
        <taxon>Pseudomonadati</taxon>
        <taxon>Pseudomonadota</taxon>
        <taxon>Alphaproteobacteria</taxon>
        <taxon>Rhodospirillales</taxon>
        <taxon>Rhodospirillaceae</taxon>
        <taxon>Roseospirillum</taxon>
    </lineage>
</organism>
<dbReference type="InterPro" id="IPR013815">
    <property type="entry name" value="ATP_grasp_subdomain_1"/>
</dbReference>
<dbReference type="EMBL" id="FNCV01000001">
    <property type="protein sequence ID" value="SDG52515.1"/>
    <property type="molecule type" value="Genomic_DNA"/>
</dbReference>
<evidence type="ECO:0000256" key="6">
    <source>
        <dbReference type="RuleBase" id="RU361200"/>
    </source>
</evidence>
<dbReference type="SUPFAM" id="SSF52440">
    <property type="entry name" value="PreATP-grasp domain"/>
    <property type="match status" value="1"/>
</dbReference>
<gene>
    <name evidence="5 6" type="primary">purK</name>
    <name evidence="8" type="ORF">SAMN05421742_101474</name>
</gene>
<feature type="binding site" evidence="5">
    <location>
        <position position="199"/>
    </location>
    <ligand>
        <name>ATP</name>
        <dbReference type="ChEBI" id="CHEBI:30616"/>
    </ligand>
</feature>
<dbReference type="Pfam" id="PF17769">
    <property type="entry name" value="PurK_C"/>
    <property type="match status" value="1"/>
</dbReference>
<dbReference type="NCBIfam" id="NF004676">
    <property type="entry name" value="PRK06019.1-2"/>
    <property type="match status" value="1"/>
</dbReference>
<dbReference type="GO" id="GO:0046872">
    <property type="term" value="F:metal ion binding"/>
    <property type="evidence" value="ECO:0007669"/>
    <property type="project" value="InterPro"/>
</dbReference>
<evidence type="ECO:0000256" key="5">
    <source>
        <dbReference type="HAMAP-Rule" id="MF_01928"/>
    </source>
</evidence>
<dbReference type="Pfam" id="PF22660">
    <property type="entry name" value="RS_preATP-grasp-like"/>
    <property type="match status" value="1"/>
</dbReference>
<feature type="binding site" evidence="5">
    <location>
        <position position="152"/>
    </location>
    <ligand>
        <name>ATP</name>
        <dbReference type="ChEBI" id="CHEBI:30616"/>
    </ligand>
</feature>
<dbReference type="FunFam" id="3.30.470.20:FF:000029">
    <property type="entry name" value="N5-carboxyaminoimidazole ribonucleotide synthase"/>
    <property type="match status" value="1"/>
</dbReference>
<dbReference type="Proteomes" id="UP000217076">
    <property type="component" value="Unassembled WGS sequence"/>
</dbReference>
<feature type="binding site" evidence="5">
    <location>
        <begin position="276"/>
        <end position="277"/>
    </location>
    <ligand>
        <name>ATP</name>
        <dbReference type="ChEBI" id="CHEBI:30616"/>
    </ligand>
</feature>
<evidence type="ECO:0000256" key="2">
    <source>
        <dbReference type="ARBA" id="ARBA00022741"/>
    </source>
</evidence>
<dbReference type="NCBIfam" id="NF004679">
    <property type="entry name" value="PRK06019.1-5"/>
    <property type="match status" value="1"/>
</dbReference>
<feature type="binding site" evidence="5">
    <location>
        <position position="112"/>
    </location>
    <ligand>
        <name>ATP</name>
        <dbReference type="ChEBI" id="CHEBI:30616"/>
    </ligand>
</feature>
<dbReference type="Gene3D" id="3.30.1490.20">
    <property type="entry name" value="ATP-grasp fold, A domain"/>
    <property type="match status" value="1"/>
</dbReference>
<dbReference type="AlphaFoldDB" id="A0A1G7UY34"/>
<dbReference type="RefSeq" id="WP_092614773.1">
    <property type="nucleotide sequence ID" value="NZ_FNCV01000001.1"/>
</dbReference>
<dbReference type="OrthoDB" id="9804625at2"/>
<feature type="domain" description="ATP-grasp" evidence="7">
    <location>
        <begin position="116"/>
        <end position="306"/>
    </location>
</feature>
<comment type="catalytic activity">
    <reaction evidence="5 6">
        <text>5-amino-1-(5-phospho-beta-D-ribosyl)imidazole + hydrogencarbonate + ATP = 5-carboxyamino-1-(5-phospho-D-ribosyl)imidazole + ADP + phosphate + 2 H(+)</text>
        <dbReference type="Rhea" id="RHEA:19317"/>
        <dbReference type="ChEBI" id="CHEBI:15378"/>
        <dbReference type="ChEBI" id="CHEBI:17544"/>
        <dbReference type="ChEBI" id="CHEBI:30616"/>
        <dbReference type="ChEBI" id="CHEBI:43474"/>
        <dbReference type="ChEBI" id="CHEBI:58730"/>
        <dbReference type="ChEBI" id="CHEBI:137981"/>
        <dbReference type="ChEBI" id="CHEBI:456216"/>
        <dbReference type="EC" id="6.3.4.18"/>
    </reaction>
</comment>
<dbReference type="HAMAP" id="MF_01928">
    <property type="entry name" value="PurK"/>
    <property type="match status" value="1"/>
</dbReference>
<comment type="similarity">
    <text evidence="5 6">Belongs to the PurK/PurT family.</text>
</comment>
<dbReference type="InterPro" id="IPR040686">
    <property type="entry name" value="PurK_C"/>
</dbReference>
<evidence type="ECO:0000313" key="9">
    <source>
        <dbReference type="Proteomes" id="UP000217076"/>
    </source>
</evidence>
<dbReference type="InterPro" id="IPR003135">
    <property type="entry name" value="ATP-grasp_carboxylate-amine"/>
</dbReference>
<comment type="subunit">
    <text evidence="5 6">Homodimer.</text>
</comment>
<protein>
    <recommendedName>
        <fullName evidence="5 6">N5-carboxyaminoimidazole ribonucleotide synthase</fullName>
        <shortName evidence="5 6">N5-CAIR synthase</shortName>
        <ecNumber evidence="5 6">6.3.4.18</ecNumber>
    </recommendedName>
    <alternativeName>
        <fullName evidence="5 6">5-(carboxyamino)imidazole ribonucleotide synthetase</fullName>
    </alternativeName>
</protein>
<dbReference type="EC" id="6.3.4.18" evidence="5 6"/>
<dbReference type="FunFam" id="3.40.50.20:FF:000016">
    <property type="entry name" value="N5-carboxyaminoimidazole ribonucleotide synthase"/>
    <property type="match status" value="1"/>
</dbReference>
<dbReference type="GO" id="GO:0034028">
    <property type="term" value="F:5-(carboxyamino)imidazole ribonucleotide synthase activity"/>
    <property type="evidence" value="ECO:0007669"/>
    <property type="project" value="UniProtKB-UniRule"/>
</dbReference>
<name>A0A1G7UY34_9PROT</name>
<dbReference type="GO" id="GO:0006189">
    <property type="term" value="P:'de novo' IMP biosynthetic process"/>
    <property type="evidence" value="ECO:0007669"/>
    <property type="project" value="UniProtKB-UniRule"/>
</dbReference>
<sequence length="371" mass="39157">MTNQPALAALPPGATIGILGGGQLGRMLALAAARLGYRCHAFCPDPASPAFEVSAAHTVAAYDDHQALAGFAAKVDVITYEFENIALPGVEFLAGLKPVRPDPAALAVGQHRPSEKRFFERIGAAVPPWRIATSAAELAAALAEVPPPAVAKTTRLGYDGKGQVKLMPGQDPEAAAGQAWAALASDEVLVESFVDFVAEVSVVVARGLDGAAAAFDPAGNVHRDHILHTSTVPARLPAEVAEKARRIALDAAEALDLVGVMAVEMFVTADHRLLVNEMAPRVHNSGHWTQDACLTDQFEQHIRAICGLPLGSPLRLADAEMTNLLGEEANPEAVRALLAEPGACLHLYGKAEARPGRKMGHVNRLRPWRAD</sequence>
<keyword evidence="2 5" id="KW-0547">Nucleotide-binding</keyword>
<comment type="pathway">
    <text evidence="5 6">Purine metabolism; IMP biosynthesis via de novo pathway; 5-amino-1-(5-phospho-D-ribosyl)imidazole-4-carboxylate from 5-amino-1-(5-phospho-D-ribosyl)imidazole (N5-CAIR route): step 1/2.</text>
</comment>
<comment type="function">
    <text evidence="6">Catalyzes the ATP-dependent conversion of 5-aminoimidazole ribonucleotide (AIR) and HCO(3)- to N5-carboxyaminoimidazole ribonucleotide (N5-CAIR).</text>
</comment>
<dbReference type="GO" id="GO:0005829">
    <property type="term" value="C:cytosol"/>
    <property type="evidence" value="ECO:0007669"/>
    <property type="project" value="TreeGrafter"/>
</dbReference>
<dbReference type="InterPro" id="IPR005875">
    <property type="entry name" value="PurK"/>
</dbReference>
<dbReference type="InterPro" id="IPR054350">
    <property type="entry name" value="PurT/PurK_preATP-grasp"/>
</dbReference>
<proteinExistence type="inferred from homology"/>
<keyword evidence="1 5" id="KW-0436">Ligase</keyword>
<evidence type="ECO:0000256" key="1">
    <source>
        <dbReference type="ARBA" id="ARBA00022598"/>
    </source>
</evidence>
<accession>A0A1G7UY34</accession>
<dbReference type="InterPro" id="IPR011054">
    <property type="entry name" value="Rudment_hybrid_motif"/>
</dbReference>
<dbReference type="PANTHER" id="PTHR11609:SF5">
    <property type="entry name" value="PHOSPHORIBOSYLAMINOIMIDAZOLE CARBOXYLASE"/>
    <property type="match status" value="1"/>
</dbReference>
<keyword evidence="3 5" id="KW-0658">Purine biosynthesis</keyword>
<evidence type="ECO:0000256" key="3">
    <source>
        <dbReference type="ARBA" id="ARBA00022755"/>
    </source>
</evidence>
<evidence type="ECO:0000259" key="7">
    <source>
        <dbReference type="PROSITE" id="PS50975"/>
    </source>
</evidence>
<evidence type="ECO:0000313" key="8">
    <source>
        <dbReference type="EMBL" id="SDG52515.1"/>
    </source>
</evidence>
<feature type="binding site" evidence="5">
    <location>
        <begin position="191"/>
        <end position="194"/>
    </location>
    <ligand>
        <name>ATP</name>
        <dbReference type="ChEBI" id="CHEBI:30616"/>
    </ligand>
</feature>
<comment type="function">
    <text evidence="5">Catalyzes the ATP-dependent conversion of 5-aminoimidazole ribonucleotide (AIR) and HCO(3)(-) to N5-carboxyaminoimidazole ribonucleotide (N5-CAIR).</text>
</comment>
<dbReference type="GO" id="GO:0005524">
    <property type="term" value="F:ATP binding"/>
    <property type="evidence" value="ECO:0007669"/>
    <property type="project" value="UniProtKB-UniRule"/>
</dbReference>
<reference evidence="9" key="1">
    <citation type="submission" date="2016-10" db="EMBL/GenBank/DDBJ databases">
        <authorList>
            <person name="Varghese N."/>
            <person name="Submissions S."/>
        </authorList>
    </citation>
    <scope>NUCLEOTIDE SEQUENCE [LARGE SCALE GENOMIC DNA]</scope>
    <source>
        <strain evidence="9">930I</strain>
    </source>
</reference>
<dbReference type="InterPro" id="IPR011761">
    <property type="entry name" value="ATP-grasp"/>
</dbReference>
<dbReference type="Gene3D" id="3.40.50.20">
    <property type="match status" value="1"/>
</dbReference>
<dbReference type="SUPFAM" id="SSF51246">
    <property type="entry name" value="Rudiment single hybrid motif"/>
    <property type="match status" value="1"/>
</dbReference>
<dbReference type="Pfam" id="PF02222">
    <property type="entry name" value="ATP-grasp"/>
    <property type="match status" value="1"/>
</dbReference>
<keyword evidence="4 5" id="KW-0067">ATP-binding</keyword>
<dbReference type="GO" id="GO:0004638">
    <property type="term" value="F:phosphoribosylaminoimidazole carboxylase activity"/>
    <property type="evidence" value="ECO:0007669"/>
    <property type="project" value="InterPro"/>
</dbReference>
<dbReference type="NCBIfam" id="TIGR01161">
    <property type="entry name" value="purK"/>
    <property type="match status" value="1"/>
</dbReference>
<dbReference type="UniPathway" id="UPA00074">
    <property type="reaction ID" value="UER00942"/>
</dbReference>